<dbReference type="Gramene" id="OIT07385">
    <property type="protein sequence ID" value="OIT07385"/>
    <property type="gene ID" value="A4A49_07718"/>
</dbReference>
<dbReference type="PROSITE" id="PS00028">
    <property type="entry name" value="ZINC_FINGER_C2H2_1"/>
    <property type="match status" value="1"/>
</dbReference>
<keyword evidence="1" id="KW-0862">Zinc</keyword>
<sequence length="233" mass="26340">MADPNLVYDFWNQQQYSNSTEMVMMSDINVPSNLNQQQQPIPLPKPNKPKVQPSRMFSCLYCSRKFCTSQALGGHQNAHKRERAASRRTMFPVTGTDSDDRNMVHFHFLQNNNNNNEKQLEPSLNNYPLMTGQMLPEQNSIDINGNINHTNTTYSYNPYANYCRGQLQTPASNNINVFNPFSSSDVYHPPPVPSLGLGGHHVYFTGGDATLSTAQDLSSMDNHQLNLDLTLRL</sequence>
<dbReference type="InterPro" id="IPR045320">
    <property type="entry name" value="JAGGED/SL1-like"/>
</dbReference>
<protein>
    <submittedName>
        <fullName evidence="3">Zinc finger protein knuckles</fullName>
    </submittedName>
</protein>
<keyword evidence="4" id="KW-1185">Reference proteome</keyword>
<evidence type="ECO:0000313" key="4">
    <source>
        <dbReference type="Proteomes" id="UP000187609"/>
    </source>
</evidence>
<evidence type="ECO:0000259" key="2">
    <source>
        <dbReference type="PROSITE" id="PS50157"/>
    </source>
</evidence>
<dbReference type="PROSITE" id="PS50157">
    <property type="entry name" value="ZINC_FINGER_C2H2_2"/>
    <property type="match status" value="1"/>
</dbReference>
<accession>A0A1J6JKC0</accession>
<dbReference type="STRING" id="49451.A0A1J6JKC0"/>
<dbReference type="OMA" id="NSTEMVM"/>
<dbReference type="InterPro" id="IPR013087">
    <property type="entry name" value="Znf_C2H2_type"/>
</dbReference>
<dbReference type="Proteomes" id="UP000187609">
    <property type="component" value="Unassembled WGS sequence"/>
</dbReference>
<dbReference type="GeneID" id="109233397"/>
<dbReference type="GO" id="GO:0008270">
    <property type="term" value="F:zinc ion binding"/>
    <property type="evidence" value="ECO:0007669"/>
    <property type="project" value="UniProtKB-KW"/>
</dbReference>
<evidence type="ECO:0000256" key="1">
    <source>
        <dbReference type="PROSITE-ProRule" id="PRU00042"/>
    </source>
</evidence>
<dbReference type="SUPFAM" id="SSF57667">
    <property type="entry name" value="beta-beta-alpha zinc fingers"/>
    <property type="match status" value="1"/>
</dbReference>
<reference evidence="3" key="1">
    <citation type="submission" date="2016-11" db="EMBL/GenBank/DDBJ databases">
        <title>The genome of Nicotiana attenuata.</title>
        <authorList>
            <person name="Xu S."/>
            <person name="Brockmoeller T."/>
            <person name="Gaquerel E."/>
            <person name="Navarro A."/>
            <person name="Kuhl H."/>
            <person name="Gase K."/>
            <person name="Ling Z."/>
            <person name="Zhou W."/>
            <person name="Kreitzer C."/>
            <person name="Stanke M."/>
            <person name="Tang H."/>
            <person name="Lyons E."/>
            <person name="Pandey P."/>
            <person name="Pandey S.P."/>
            <person name="Timmermann B."/>
            <person name="Baldwin I.T."/>
        </authorList>
    </citation>
    <scope>NUCLEOTIDE SEQUENCE [LARGE SCALE GENOMIC DNA]</scope>
    <source>
        <strain evidence="3">UT</strain>
    </source>
</reference>
<dbReference type="PANTHER" id="PTHR45730">
    <property type="entry name" value="ZINC FINGER PROTEIN JAGGED"/>
    <property type="match status" value="1"/>
</dbReference>
<keyword evidence="1" id="KW-0863">Zinc-finger</keyword>
<keyword evidence="1" id="KW-0479">Metal-binding</keyword>
<feature type="domain" description="C2H2-type" evidence="2">
    <location>
        <begin position="57"/>
        <end position="84"/>
    </location>
</feature>
<name>A0A1J6JKC0_NICAT</name>
<proteinExistence type="predicted"/>
<dbReference type="InterPro" id="IPR036236">
    <property type="entry name" value="Znf_C2H2_sf"/>
</dbReference>
<dbReference type="EMBL" id="MJEQ01037183">
    <property type="protein sequence ID" value="OIT07385.1"/>
    <property type="molecule type" value="Genomic_DNA"/>
</dbReference>
<organism evidence="3 4">
    <name type="scientific">Nicotiana attenuata</name>
    <name type="common">Coyote tobacco</name>
    <dbReference type="NCBI Taxonomy" id="49451"/>
    <lineage>
        <taxon>Eukaryota</taxon>
        <taxon>Viridiplantae</taxon>
        <taxon>Streptophyta</taxon>
        <taxon>Embryophyta</taxon>
        <taxon>Tracheophyta</taxon>
        <taxon>Spermatophyta</taxon>
        <taxon>Magnoliopsida</taxon>
        <taxon>eudicotyledons</taxon>
        <taxon>Gunneridae</taxon>
        <taxon>Pentapetalae</taxon>
        <taxon>asterids</taxon>
        <taxon>lamiids</taxon>
        <taxon>Solanales</taxon>
        <taxon>Solanaceae</taxon>
        <taxon>Nicotianoideae</taxon>
        <taxon>Nicotianeae</taxon>
        <taxon>Nicotiana</taxon>
    </lineage>
</organism>
<gene>
    <name evidence="3" type="primary">KNU</name>
    <name evidence="3" type="ORF">A4A49_07718</name>
</gene>
<dbReference type="KEGG" id="nau:109233397"/>
<dbReference type="PANTHER" id="PTHR45730:SF109">
    <property type="entry name" value="ZINC FINGER PROTEIN KNUCKLES"/>
    <property type="match status" value="1"/>
</dbReference>
<dbReference type="OrthoDB" id="960395at2759"/>
<evidence type="ECO:0000313" key="3">
    <source>
        <dbReference type="EMBL" id="OIT07385.1"/>
    </source>
</evidence>
<dbReference type="GO" id="GO:0003700">
    <property type="term" value="F:DNA-binding transcription factor activity"/>
    <property type="evidence" value="ECO:0007669"/>
    <property type="project" value="InterPro"/>
</dbReference>
<comment type="caution">
    <text evidence="3">The sequence shown here is derived from an EMBL/GenBank/DDBJ whole genome shotgun (WGS) entry which is preliminary data.</text>
</comment>
<dbReference type="AlphaFoldDB" id="A0A1J6JKC0"/>